<dbReference type="Proteomes" id="UP000271974">
    <property type="component" value="Unassembled WGS sequence"/>
</dbReference>
<keyword evidence="12" id="KW-0238">DNA-binding</keyword>
<evidence type="ECO:0000256" key="17">
    <source>
        <dbReference type="ARBA" id="ARBA00068609"/>
    </source>
</evidence>
<keyword evidence="6" id="KW-0677">Repeat</keyword>
<dbReference type="InterPro" id="IPR036443">
    <property type="entry name" value="Znf_RanBP2_sf"/>
</dbReference>
<keyword evidence="8" id="KW-0509">mRNA transport</keyword>
<dbReference type="SMART" id="SM00547">
    <property type="entry name" value="ZnF_RBZ"/>
    <property type="match status" value="2"/>
</dbReference>
<comment type="subcellular location">
    <subcellularLocation>
        <location evidence="2">Nucleus membrane</location>
    </subcellularLocation>
    <subcellularLocation>
        <location evidence="3">Nucleus</location>
        <location evidence="3">Nuclear pore complex</location>
    </subcellularLocation>
</comment>
<accession>A0A433TQ00</accession>
<evidence type="ECO:0000256" key="5">
    <source>
        <dbReference type="ARBA" id="ARBA00022723"/>
    </source>
</evidence>
<dbReference type="GO" id="GO:0006405">
    <property type="term" value="P:RNA export from nucleus"/>
    <property type="evidence" value="ECO:0007669"/>
    <property type="project" value="TreeGrafter"/>
</dbReference>
<sequence>MSDSYLDEPVYTPSSATPNQIMMSTTIKKHSSKSVEDTSQLWSPEGVRLRKALVPPVKDSPAFNAFLFASSKAKVEGLGDSSFYSGKTCYGGSAARRRKNLNTSLPYQSSLPLRKQVTANKMNNSLNATTSSTAQRILETLDRMSTPLGDAKKIPQEESTNDSIISFTPSSYRRTSSIGSLRSVTRPLQLPSRGPPTSQNKALSQAELARNRNRLPIMDHRRTEDNNSNFIISQEPSSVPEAIRSSSRDQLSCQVPASGTTGKLKSKKFSQHLSSRKDEDDEVPMVPNLRTDFTLPISNINPISFSSQTNTAVTSAASSIPSRVDTSTLQFTFSTPIKERRPSATNQSLNNPHLGFKFSSPIKASQTKGNAAGAEEGSKSSPEPAVGASSALPAANFSIPVPPWGSTTPKPKQASPDIGGTSSSFKSYSKWSGFNNDNSAASDVSSPASFSLTPAASLKSGSVMDILGAKSFSSGAATPVSVSPPKDDLMAKFKKPAGTWECDACMLSNKPDAVKCIACETPKPGAKPQAATSDDLMAKFKKPVGSWECDACMLSNKPEANKCIACEAPKP</sequence>
<gene>
    <name evidence="23" type="ORF">EGW08_008655</name>
</gene>
<dbReference type="STRING" id="188477.A0A433TQ00"/>
<protein>
    <recommendedName>
        <fullName evidence="17">Nuclear pore complex protein Nup153</fullName>
    </recommendedName>
    <alternativeName>
        <fullName evidence="19">153 kDa nucleoporin</fullName>
    </alternativeName>
    <alternativeName>
        <fullName evidence="18">Nucleoporin Nup153</fullName>
    </alternativeName>
</protein>
<comment type="caution">
    <text evidence="23">The sequence shown here is derived from an EMBL/GenBank/DDBJ whole genome shotgun (WGS) entry which is preliminary data.</text>
</comment>
<dbReference type="GO" id="GO:0008139">
    <property type="term" value="F:nuclear localization sequence binding"/>
    <property type="evidence" value="ECO:0007669"/>
    <property type="project" value="TreeGrafter"/>
</dbReference>
<keyword evidence="15" id="KW-0539">Nucleus</keyword>
<organism evidence="23 24">
    <name type="scientific">Elysia chlorotica</name>
    <name type="common">Eastern emerald elysia</name>
    <name type="synonym">Sea slug</name>
    <dbReference type="NCBI Taxonomy" id="188477"/>
    <lineage>
        <taxon>Eukaryota</taxon>
        <taxon>Metazoa</taxon>
        <taxon>Spiralia</taxon>
        <taxon>Lophotrochozoa</taxon>
        <taxon>Mollusca</taxon>
        <taxon>Gastropoda</taxon>
        <taxon>Heterobranchia</taxon>
        <taxon>Euthyneura</taxon>
        <taxon>Panpulmonata</taxon>
        <taxon>Sacoglossa</taxon>
        <taxon>Placobranchoidea</taxon>
        <taxon>Plakobranchidae</taxon>
        <taxon>Elysia</taxon>
    </lineage>
</organism>
<keyword evidence="10" id="KW-0653">Protein transport</keyword>
<evidence type="ECO:0000256" key="6">
    <source>
        <dbReference type="ARBA" id="ARBA00022737"/>
    </source>
</evidence>
<feature type="region of interest" description="Disordered" evidence="21">
    <location>
        <begin position="147"/>
        <end position="168"/>
    </location>
</feature>
<dbReference type="PANTHER" id="PTHR23193">
    <property type="entry name" value="NUCLEAR PORE COMPLEX PROTEIN NUP"/>
    <property type="match status" value="1"/>
</dbReference>
<keyword evidence="14" id="KW-0472">Membrane</keyword>
<evidence type="ECO:0000256" key="21">
    <source>
        <dbReference type="SAM" id="MobiDB-lite"/>
    </source>
</evidence>
<feature type="compositionally biased region" description="Polar residues" evidence="21">
    <location>
        <begin position="246"/>
        <end position="263"/>
    </location>
</feature>
<evidence type="ECO:0000256" key="19">
    <source>
        <dbReference type="ARBA" id="ARBA00079437"/>
    </source>
</evidence>
<feature type="region of interest" description="Disordered" evidence="21">
    <location>
        <begin position="333"/>
        <end position="421"/>
    </location>
</feature>
<dbReference type="InterPro" id="IPR026054">
    <property type="entry name" value="Nucleoporin"/>
</dbReference>
<comment type="similarity">
    <text evidence="16">Belongs to the NUP153 family.</text>
</comment>
<keyword evidence="13" id="KW-0906">Nuclear pore complex</keyword>
<dbReference type="GO" id="GO:0003677">
    <property type="term" value="F:DNA binding"/>
    <property type="evidence" value="ECO:0007669"/>
    <property type="project" value="UniProtKB-KW"/>
</dbReference>
<dbReference type="GO" id="GO:0017056">
    <property type="term" value="F:structural constituent of nuclear pore"/>
    <property type="evidence" value="ECO:0007669"/>
    <property type="project" value="TreeGrafter"/>
</dbReference>
<evidence type="ECO:0000259" key="22">
    <source>
        <dbReference type="PROSITE" id="PS50199"/>
    </source>
</evidence>
<dbReference type="GO" id="GO:0005643">
    <property type="term" value="C:nuclear pore"/>
    <property type="evidence" value="ECO:0007669"/>
    <property type="project" value="UniProtKB-SubCell"/>
</dbReference>
<keyword evidence="4" id="KW-0813">Transport</keyword>
<dbReference type="GO" id="GO:0006606">
    <property type="term" value="P:protein import into nucleus"/>
    <property type="evidence" value="ECO:0007669"/>
    <property type="project" value="TreeGrafter"/>
</dbReference>
<evidence type="ECO:0000256" key="2">
    <source>
        <dbReference type="ARBA" id="ARBA00004126"/>
    </source>
</evidence>
<evidence type="ECO:0000256" key="16">
    <source>
        <dbReference type="ARBA" id="ARBA00060842"/>
    </source>
</evidence>
<evidence type="ECO:0000313" key="23">
    <source>
        <dbReference type="EMBL" id="RUS83601.1"/>
    </source>
</evidence>
<dbReference type="PANTHER" id="PTHR23193:SF23">
    <property type="entry name" value="NUCLEAR PORE COMPLEX PROTEIN NUP153"/>
    <property type="match status" value="1"/>
</dbReference>
<keyword evidence="11" id="KW-0811">Translocation</keyword>
<comment type="cofactor">
    <cofactor evidence="1">
        <name>Zn(2+)</name>
        <dbReference type="ChEBI" id="CHEBI:29105"/>
    </cofactor>
</comment>
<evidence type="ECO:0000256" key="10">
    <source>
        <dbReference type="ARBA" id="ARBA00022927"/>
    </source>
</evidence>
<dbReference type="GO" id="GO:0031965">
    <property type="term" value="C:nuclear membrane"/>
    <property type="evidence" value="ECO:0007669"/>
    <property type="project" value="UniProtKB-SubCell"/>
</dbReference>
<dbReference type="InterPro" id="IPR001876">
    <property type="entry name" value="Znf_RanBP2"/>
</dbReference>
<dbReference type="GO" id="GO:0008270">
    <property type="term" value="F:zinc ion binding"/>
    <property type="evidence" value="ECO:0007669"/>
    <property type="project" value="UniProtKB-KW"/>
</dbReference>
<evidence type="ECO:0000256" key="7">
    <source>
        <dbReference type="ARBA" id="ARBA00022771"/>
    </source>
</evidence>
<evidence type="ECO:0000256" key="18">
    <source>
        <dbReference type="ARBA" id="ARBA00078197"/>
    </source>
</evidence>
<dbReference type="Pfam" id="PF08604">
    <property type="entry name" value="Nup153"/>
    <property type="match status" value="1"/>
</dbReference>
<dbReference type="InterPro" id="IPR013913">
    <property type="entry name" value="Nup153_N"/>
</dbReference>
<keyword evidence="9" id="KW-0862">Zinc</keyword>
<evidence type="ECO:0000256" key="3">
    <source>
        <dbReference type="ARBA" id="ARBA00004567"/>
    </source>
</evidence>
<feature type="non-terminal residue" evidence="23">
    <location>
        <position position="571"/>
    </location>
</feature>
<evidence type="ECO:0000313" key="24">
    <source>
        <dbReference type="Proteomes" id="UP000271974"/>
    </source>
</evidence>
<dbReference type="PROSITE" id="PS50199">
    <property type="entry name" value="ZF_RANBP2_2"/>
    <property type="match status" value="2"/>
</dbReference>
<dbReference type="OrthoDB" id="79830at2759"/>
<dbReference type="Pfam" id="PF00641">
    <property type="entry name" value="Zn_ribbon_RanBP"/>
    <property type="match status" value="2"/>
</dbReference>
<feature type="region of interest" description="Disordered" evidence="21">
    <location>
        <begin position="246"/>
        <end position="284"/>
    </location>
</feature>
<evidence type="ECO:0000256" key="20">
    <source>
        <dbReference type="PROSITE-ProRule" id="PRU00322"/>
    </source>
</evidence>
<evidence type="ECO:0000256" key="9">
    <source>
        <dbReference type="ARBA" id="ARBA00022833"/>
    </source>
</evidence>
<dbReference type="Gene3D" id="4.10.1060.10">
    <property type="entry name" value="Zinc finger, RanBP2-type"/>
    <property type="match status" value="2"/>
</dbReference>
<feature type="domain" description="RanBP2-type" evidence="22">
    <location>
        <begin position="543"/>
        <end position="571"/>
    </location>
</feature>
<dbReference type="GO" id="GO:0051028">
    <property type="term" value="P:mRNA transport"/>
    <property type="evidence" value="ECO:0007669"/>
    <property type="project" value="UniProtKB-KW"/>
</dbReference>
<evidence type="ECO:0000256" key="12">
    <source>
        <dbReference type="ARBA" id="ARBA00023125"/>
    </source>
</evidence>
<evidence type="ECO:0000256" key="4">
    <source>
        <dbReference type="ARBA" id="ARBA00022448"/>
    </source>
</evidence>
<reference evidence="23 24" key="1">
    <citation type="submission" date="2019-01" db="EMBL/GenBank/DDBJ databases">
        <title>A draft genome assembly of the solar-powered sea slug Elysia chlorotica.</title>
        <authorList>
            <person name="Cai H."/>
            <person name="Li Q."/>
            <person name="Fang X."/>
            <person name="Li J."/>
            <person name="Curtis N.E."/>
            <person name="Altenburger A."/>
            <person name="Shibata T."/>
            <person name="Feng M."/>
            <person name="Maeda T."/>
            <person name="Schwartz J.A."/>
            <person name="Shigenobu S."/>
            <person name="Lundholm N."/>
            <person name="Nishiyama T."/>
            <person name="Yang H."/>
            <person name="Hasebe M."/>
            <person name="Li S."/>
            <person name="Pierce S.K."/>
            <person name="Wang J."/>
        </authorList>
    </citation>
    <scope>NUCLEOTIDE SEQUENCE [LARGE SCALE GENOMIC DNA]</scope>
    <source>
        <strain evidence="23">EC2010</strain>
        <tissue evidence="23">Whole organism of an adult</tissue>
    </source>
</reference>
<evidence type="ECO:0000256" key="1">
    <source>
        <dbReference type="ARBA" id="ARBA00001947"/>
    </source>
</evidence>
<evidence type="ECO:0000256" key="13">
    <source>
        <dbReference type="ARBA" id="ARBA00023132"/>
    </source>
</evidence>
<dbReference type="PROSITE" id="PS01358">
    <property type="entry name" value="ZF_RANBP2_1"/>
    <property type="match status" value="2"/>
</dbReference>
<keyword evidence="24" id="KW-1185">Reference proteome</keyword>
<evidence type="ECO:0000256" key="8">
    <source>
        <dbReference type="ARBA" id="ARBA00022816"/>
    </source>
</evidence>
<feature type="domain" description="RanBP2-type" evidence="22">
    <location>
        <begin position="496"/>
        <end position="525"/>
    </location>
</feature>
<evidence type="ECO:0000256" key="11">
    <source>
        <dbReference type="ARBA" id="ARBA00023010"/>
    </source>
</evidence>
<dbReference type="AlphaFoldDB" id="A0A433TQ00"/>
<keyword evidence="5" id="KW-0479">Metal-binding</keyword>
<keyword evidence="7 20" id="KW-0863">Zinc-finger</keyword>
<name>A0A433TQ00_ELYCH</name>
<dbReference type="FunFam" id="4.10.1060.10:FF:000001">
    <property type="entry name" value="Nuclear pore complex protein Nup153"/>
    <property type="match status" value="2"/>
</dbReference>
<evidence type="ECO:0000256" key="14">
    <source>
        <dbReference type="ARBA" id="ARBA00023136"/>
    </source>
</evidence>
<feature type="compositionally biased region" description="Polar residues" evidence="21">
    <location>
        <begin position="157"/>
        <end position="168"/>
    </location>
</feature>
<evidence type="ECO:0000256" key="15">
    <source>
        <dbReference type="ARBA" id="ARBA00023242"/>
    </source>
</evidence>
<dbReference type="SUPFAM" id="SSF90209">
    <property type="entry name" value="Ran binding protein zinc finger-like"/>
    <property type="match status" value="2"/>
</dbReference>
<dbReference type="EMBL" id="RQTK01000238">
    <property type="protein sequence ID" value="RUS83601.1"/>
    <property type="molecule type" value="Genomic_DNA"/>
</dbReference>
<proteinExistence type="inferred from homology"/>